<dbReference type="Pfam" id="PF00496">
    <property type="entry name" value="SBP_bac_5"/>
    <property type="match status" value="1"/>
</dbReference>
<organism evidence="6 7">
    <name type="scientific">Kaustia mangrovi</name>
    <dbReference type="NCBI Taxonomy" id="2593653"/>
    <lineage>
        <taxon>Bacteria</taxon>
        <taxon>Pseudomonadati</taxon>
        <taxon>Pseudomonadota</taxon>
        <taxon>Alphaproteobacteria</taxon>
        <taxon>Hyphomicrobiales</taxon>
        <taxon>Parvibaculaceae</taxon>
        <taxon>Kaustia</taxon>
    </lineage>
</organism>
<evidence type="ECO:0000256" key="3">
    <source>
        <dbReference type="ARBA" id="ARBA00022448"/>
    </source>
</evidence>
<evidence type="ECO:0000256" key="4">
    <source>
        <dbReference type="ARBA" id="ARBA00022729"/>
    </source>
</evidence>
<dbReference type="GO" id="GO:1904680">
    <property type="term" value="F:peptide transmembrane transporter activity"/>
    <property type="evidence" value="ECO:0007669"/>
    <property type="project" value="TreeGrafter"/>
</dbReference>
<feature type="domain" description="Solute-binding protein family 5" evidence="5">
    <location>
        <begin position="108"/>
        <end position="462"/>
    </location>
</feature>
<protein>
    <submittedName>
        <fullName evidence="6">ABC transporter substrate-binding protein</fullName>
    </submittedName>
</protein>
<keyword evidence="3" id="KW-0813">Transport</keyword>
<keyword evidence="4" id="KW-0732">Signal</keyword>
<reference evidence="6 7" key="1">
    <citation type="submission" date="2020-06" db="EMBL/GenBank/DDBJ databases">
        <title>Genome sequence of 2 isolates from Red Sea Mangroves.</title>
        <authorList>
            <person name="Sefrji F."/>
            <person name="Michoud G."/>
            <person name="Merlino G."/>
            <person name="Daffonchio D."/>
        </authorList>
    </citation>
    <scope>NUCLEOTIDE SEQUENCE [LARGE SCALE GENOMIC DNA]</scope>
    <source>
        <strain evidence="6 7">R1DC25</strain>
    </source>
</reference>
<comment type="subcellular location">
    <subcellularLocation>
        <location evidence="1">Periplasm</location>
    </subcellularLocation>
</comment>
<dbReference type="EMBL" id="CP058214">
    <property type="protein sequence ID" value="QPC44441.1"/>
    <property type="molecule type" value="Genomic_DNA"/>
</dbReference>
<evidence type="ECO:0000256" key="1">
    <source>
        <dbReference type="ARBA" id="ARBA00004418"/>
    </source>
</evidence>
<dbReference type="PROSITE" id="PS51318">
    <property type="entry name" value="TAT"/>
    <property type="match status" value="1"/>
</dbReference>
<gene>
    <name evidence="6" type="ORF">HW532_18095</name>
</gene>
<name>A0A7S8C6T0_9HYPH</name>
<dbReference type="GO" id="GO:0015833">
    <property type="term" value="P:peptide transport"/>
    <property type="evidence" value="ECO:0007669"/>
    <property type="project" value="TreeGrafter"/>
</dbReference>
<dbReference type="CDD" id="cd08503">
    <property type="entry name" value="PBP2_NikA_DppA_OppA_like_17"/>
    <property type="match status" value="1"/>
</dbReference>
<comment type="similarity">
    <text evidence="2">Belongs to the bacterial solute-binding protein 5 family.</text>
</comment>
<evidence type="ECO:0000313" key="6">
    <source>
        <dbReference type="EMBL" id="QPC44441.1"/>
    </source>
</evidence>
<dbReference type="PANTHER" id="PTHR30290:SF10">
    <property type="entry name" value="PERIPLASMIC OLIGOPEPTIDE-BINDING PROTEIN-RELATED"/>
    <property type="match status" value="1"/>
</dbReference>
<evidence type="ECO:0000313" key="7">
    <source>
        <dbReference type="Proteomes" id="UP000593594"/>
    </source>
</evidence>
<dbReference type="InterPro" id="IPR039424">
    <property type="entry name" value="SBP_5"/>
</dbReference>
<dbReference type="Gene3D" id="3.90.76.10">
    <property type="entry name" value="Dipeptide-binding Protein, Domain 1"/>
    <property type="match status" value="1"/>
</dbReference>
<dbReference type="InterPro" id="IPR000914">
    <property type="entry name" value="SBP_5_dom"/>
</dbReference>
<dbReference type="RefSeq" id="WP_213161810.1">
    <property type="nucleotide sequence ID" value="NZ_CP058214.1"/>
</dbReference>
<dbReference type="InterPro" id="IPR030678">
    <property type="entry name" value="Peptide/Ni-bd"/>
</dbReference>
<proteinExistence type="inferred from homology"/>
<dbReference type="KEGG" id="kmn:HW532_18095"/>
<dbReference type="GO" id="GO:0043190">
    <property type="term" value="C:ATP-binding cassette (ABC) transporter complex"/>
    <property type="evidence" value="ECO:0007669"/>
    <property type="project" value="InterPro"/>
</dbReference>
<sequence length="559" mass="62834">MSDNEHPAIPRLKRQLADGRLSRRGFLRYSTLLGMSAGAAYMWAGKITGQPFAPPVRAAEMPKGGTLKVAMRIPKIDDPHTYSWIYDANILRQVCGYLTRTGHDNVTRPHLCESWEASDDLRTWTLKMREVNWHDGRPFTAEDAAWNFRHVLDPETGSSVLGLMKGYMLNEVDTGKKDEDGNPVMSSELWDANAIEVVDDRTLRLNLKEPQVAVPEHLFHYPFGIVDPEEGGKFGVGSNGTEAFELVEFGVGEKAVLKARKEPYYGEGPYLDEIQFIDLGDNPAAVAAAISSQQVHGMYEGNVEQLPLFEEMDHVTIYDVVTADTGVARMQVDREQFKDPRVRKAVRLAIDQDECLKIAHRGLGAPAEHHHVSPIHPDYAKLGFIGRDVEKAKALLAEAGHPDGIDLEIACKPDPSWELTAVETMVSQWKEAGIRVKINVLPSSKYWEVWTKVPFGFTSWVHRPLGFMALSLAYRSGVPWNETNYANEEFDALLTKAEGILDIDERREVLAELEEIMQEDGPIAQPLWRSLYVAYDNKVKGFQMHPTRYIFGESIAMES</sequence>
<keyword evidence="7" id="KW-1185">Reference proteome</keyword>
<dbReference type="GO" id="GO:0030288">
    <property type="term" value="C:outer membrane-bounded periplasmic space"/>
    <property type="evidence" value="ECO:0007669"/>
    <property type="project" value="UniProtKB-ARBA"/>
</dbReference>
<dbReference type="InterPro" id="IPR006311">
    <property type="entry name" value="TAT_signal"/>
</dbReference>
<dbReference type="Proteomes" id="UP000593594">
    <property type="component" value="Chromosome"/>
</dbReference>
<dbReference type="AlphaFoldDB" id="A0A7S8C6T0"/>
<evidence type="ECO:0000256" key="2">
    <source>
        <dbReference type="ARBA" id="ARBA00005695"/>
    </source>
</evidence>
<dbReference type="PANTHER" id="PTHR30290">
    <property type="entry name" value="PERIPLASMIC BINDING COMPONENT OF ABC TRANSPORTER"/>
    <property type="match status" value="1"/>
</dbReference>
<accession>A0A7S8C6T0</accession>
<dbReference type="Gene3D" id="3.40.190.10">
    <property type="entry name" value="Periplasmic binding protein-like II"/>
    <property type="match status" value="1"/>
</dbReference>
<dbReference type="Gene3D" id="3.10.105.10">
    <property type="entry name" value="Dipeptide-binding Protein, Domain 3"/>
    <property type="match status" value="1"/>
</dbReference>
<evidence type="ECO:0000259" key="5">
    <source>
        <dbReference type="Pfam" id="PF00496"/>
    </source>
</evidence>
<dbReference type="PIRSF" id="PIRSF002741">
    <property type="entry name" value="MppA"/>
    <property type="match status" value="1"/>
</dbReference>
<dbReference type="SUPFAM" id="SSF53850">
    <property type="entry name" value="Periplasmic binding protein-like II"/>
    <property type="match status" value="1"/>
</dbReference>